<protein>
    <submittedName>
        <fullName evidence="1">Late embryogenesis abundant protein</fullName>
    </submittedName>
</protein>
<keyword evidence="2" id="KW-1185">Reference proteome</keyword>
<evidence type="ECO:0000313" key="1">
    <source>
        <dbReference type="EMBL" id="GER53128.1"/>
    </source>
</evidence>
<dbReference type="EMBL" id="BKCP01010514">
    <property type="protein sequence ID" value="GER53128.1"/>
    <property type="molecule type" value="Genomic_DNA"/>
</dbReference>
<accession>A0A5A7R6U6</accession>
<dbReference type="Proteomes" id="UP000325081">
    <property type="component" value="Unassembled WGS sequence"/>
</dbReference>
<gene>
    <name evidence="1" type="ORF">STAS_30622</name>
</gene>
<comment type="caution">
    <text evidence="1">The sequence shown here is derived from an EMBL/GenBank/DDBJ whole genome shotgun (WGS) entry which is preliminary data.</text>
</comment>
<proteinExistence type="predicted"/>
<dbReference type="AlphaFoldDB" id="A0A5A7R6U6"/>
<organism evidence="1 2">
    <name type="scientific">Striga asiatica</name>
    <name type="common">Asiatic witchweed</name>
    <name type="synonym">Buchnera asiatica</name>
    <dbReference type="NCBI Taxonomy" id="4170"/>
    <lineage>
        <taxon>Eukaryota</taxon>
        <taxon>Viridiplantae</taxon>
        <taxon>Streptophyta</taxon>
        <taxon>Embryophyta</taxon>
        <taxon>Tracheophyta</taxon>
        <taxon>Spermatophyta</taxon>
        <taxon>Magnoliopsida</taxon>
        <taxon>eudicotyledons</taxon>
        <taxon>Gunneridae</taxon>
        <taxon>Pentapetalae</taxon>
        <taxon>asterids</taxon>
        <taxon>lamiids</taxon>
        <taxon>Lamiales</taxon>
        <taxon>Orobanchaceae</taxon>
        <taxon>Buchnereae</taxon>
        <taxon>Striga</taxon>
    </lineage>
</organism>
<reference evidence="2" key="1">
    <citation type="journal article" date="2019" name="Curr. Biol.">
        <title>Genome Sequence of Striga asiatica Provides Insight into the Evolution of Plant Parasitism.</title>
        <authorList>
            <person name="Yoshida S."/>
            <person name="Kim S."/>
            <person name="Wafula E.K."/>
            <person name="Tanskanen J."/>
            <person name="Kim Y.M."/>
            <person name="Honaas L."/>
            <person name="Yang Z."/>
            <person name="Spallek T."/>
            <person name="Conn C.E."/>
            <person name="Ichihashi Y."/>
            <person name="Cheong K."/>
            <person name="Cui S."/>
            <person name="Der J.P."/>
            <person name="Gundlach H."/>
            <person name="Jiao Y."/>
            <person name="Hori C."/>
            <person name="Ishida J.K."/>
            <person name="Kasahara H."/>
            <person name="Kiba T."/>
            <person name="Kim M.S."/>
            <person name="Koo N."/>
            <person name="Laohavisit A."/>
            <person name="Lee Y.H."/>
            <person name="Lumba S."/>
            <person name="McCourt P."/>
            <person name="Mortimer J.C."/>
            <person name="Mutuku J.M."/>
            <person name="Nomura T."/>
            <person name="Sasaki-Sekimoto Y."/>
            <person name="Seto Y."/>
            <person name="Wang Y."/>
            <person name="Wakatake T."/>
            <person name="Sakakibara H."/>
            <person name="Demura T."/>
            <person name="Yamaguchi S."/>
            <person name="Yoneyama K."/>
            <person name="Manabe R.I."/>
            <person name="Nelson D.C."/>
            <person name="Schulman A.H."/>
            <person name="Timko M.P."/>
            <person name="dePamphilis C.W."/>
            <person name="Choi D."/>
            <person name="Shirasu K."/>
        </authorList>
    </citation>
    <scope>NUCLEOTIDE SEQUENCE [LARGE SCALE GENOMIC DNA]</scope>
    <source>
        <strain evidence="2">cv. UVA1</strain>
    </source>
</reference>
<evidence type="ECO:0000313" key="2">
    <source>
        <dbReference type="Proteomes" id="UP000325081"/>
    </source>
</evidence>
<sequence>MHPKIPTFEIESASVSLHRDVEFNATVWKLGFTVEKQTDKMGDFGVWVRCAKYPYWWGREMGTFGGGENGTTTRANVTLITSFDCGPPKAMEYDVMFKGRYWGRAIEAVCKNMTAEPHGRFVVGRPRSCPVTESEYNELHPY</sequence>
<name>A0A5A7R6U6_STRAF</name>